<evidence type="ECO:0000313" key="2">
    <source>
        <dbReference type="EnsemblPlants" id="Kaladp0080s0061.1.v1.1"/>
    </source>
</evidence>
<evidence type="ECO:0000256" key="1">
    <source>
        <dbReference type="SAM" id="MobiDB-lite"/>
    </source>
</evidence>
<dbReference type="CDD" id="cd00167">
    <property type="entry name" value="SANT"/>
    <property type="match status" value="1"/>
</dbReference>
<dbReference type="Proteomes" id="UP000594263">
    <property type="component" value="Unplaced"/>
</dbReference>
<feature type="compositionally biased region" description="Polar residues" evidence="1">
    <location>
        <begin position="1"/>
        <end position="13"/>
    </location>
</feature>
<dbReference type="OMA" id="KYAKIAM"/>
<dbReference type="Gramene" id="Kaladp0080s0061.1.v1.1">
    <property type="protein sequence ID" value="Kaladp0080s0061.1.v1.1"/>
    <property type="gene ID" value="Kaladp0080s0061.v1.1"/>
</dbReference>
<protein>
    <recommendedName>
        <fullName evidence="4">Myb-like domain-containing protein</fullName>
    </recommendedName>
</protein>
<feature type="region of interest" description="Disordered" evidence="1">
    <location>
        <begin position="1"/>
        <end position="45"/>
    </location>
</feature>
<dbReference type="EnsemblPlants" id="Kaladp0080s0061.1.v1.1">
    <property type="protein sequence ID" value="Kaladp0080s0061.1.v1.1"/>
    <property type="gene ID" value="Kaladp0080s0061.v1.1"/>
</dbReference>
<dbReference type="Pfam" id="PF12579">
    <property type="entry name" value="DUF3755"/>
    <property type="match status" value="1"/>
</dbReference>
<name>A0A7N0USF6_KALFE</name>
<keyword evidence="3" id="KW-1185">Reference proteome</keyword>
<evidence type="ECO:0000313" key="3">
    <source>
        <dbReference type="Proteomes" id="UP000594263"/>
    </source>
</evidence>
<dbReference type="InterPro" id="IPR022228">
    <property type="entry name" value="DUF3755"/>
</dbReference>
<accession>A0A7N0USF6</accession>
<sequence length="246" mass="26775">MAASANPSANDENSGPGAAPPPSAVETSGQHTPAGLKHNPGISNEWSADEQSTLEELLIKHASEPNILKYATIAKQLKDKTVREVALRCRWMTDCGVGQNILRKKENKKRRKEDQSTARKNKERKLEKGADASARPTSHAARRSGPLNVPPLMAMDSEDGISFKAIGGLTGQLLEQNAQVFSQISANFAALQLPANINLLCQTRDNILNILNNSNNDMPDIMKQMPPLTEKINEELANSILPHTKS</sequence>
<feature type="region of interest" description="Disordered" evidence="1">
    <location>
        <begin position="103"/>
        <end position="151"/>
    </location>
</feature>
<dbReference type="PANTHER" id="PTHR14000:SF1">
    <property type="entry name" value="HISTONE H2A DEUBIQUITINASE (DUF3755)"/>
    <property type="match status" value="1"/>
</dbReference>
<evidence type="ECO:0008006" key="4">
    <source>
        <dbReference type="Google" id="ProtNLM"/>
    </source>
</evidence>
<reference evidence="2" key="1">
    <citation type="submission" date="2021-01" db="UniProtKB">
        <authorList>
            <consortium name="EnsemblPlants"/>
        </authorList>
    </citation>
    <scope>IDENTIFICATION</scope>
</reference>
<dbReference type="InterPro" id="IPR001005">
    <property type="entry name" value="SANT/Myb"/>
</dbReference>
<dbReference type="Gene3D" id="1.10.10.60">
    <property type="entry name" value="Homeodomain-like"/>
    <property type="match status" value="1"/>
</dbReference>
<dbReference type="AlphaFoldDB" id="A0A7N0USF6"/>
<proteinExistence type="predicted"/>
<dbReference type="PANTHER" id="PTHR14000">
    <property type="entry name" value="FINGER CCCH DOMAIN PROTEIN, PUTATIVE (DUF3755)-RELATED"/>
    <property type="match status" value="1"/>
</dbReference>
<organism evidence="2 3">
    <name type="scientific">Kalanchoe fedtschenkoi</name>
    <name type="common">Lavender scallops</name>
    <name type="synonym">South American air plant</name>
    <dbReference type="NCBI Taxonomy" id="63787"/>
    <lineage>
        <taxon>Eukaryota</taxon>
        <taxon>Viridiplantae</taxon>
        <taxon>Streptophyta</taxon>
        <taxon>Embryophyta</taxon>
        <taxon>Tracheophyta</taxon>
        <taxon>Spermatophyta</taxon>
        <taxon>Magnoliopsida</taxon>
        <taxon>eudicotyledons</taxon>
        <taxon>Gunneridae</taxon>
        <taxon>Pentapetalae</taxon>
        <taxon>Saxifragales</taxon>
        <taxon>Crassulaceae</taxon>
        <taxon>Kalanchoe</taxon>
    </lineage>
</organism>